<dbReference type="EMBL" id="JAPDGR010002312">
    <property type="protein sequence ID" value="KAJ2976492.1"/>
    <property type="molecule type" value="Genomic_DNA"/>
</dbReference>
<gene>
    <name evidence="1" type="ORF">NUW58_g8072</name>
</gene>
<organism evidence="1 2">
    <name type="scientific">Xylaria curta</name>
    <dbReference type="NCBI Taxonomy" id="42375"/>
    <lineage>
        <taxon>Eukaryota</taxon>
        <taxon>Fungi</taxon>
        <taxon>Dikarya</taxon>
        <taxon>Ascomycota</taxon>
        <taxon>Pezizomycotina</taxon>
        <taxon>Sordariomycetes</taxon>
        <taxon>Xylariomycetidae</taxon>
        <taxon>Xylariales</taxon>
        <taxon>Xylariaceae</taxon>
        <taxon>Xylaria</taxon>
    </lineage>
</organism>
<protein>
    <submittedName>
        <fullName evidence="1">Uncharacterized protein</fullName>
    </submittedName>
</protein>
<proteinExistence type="predicted"/>
<keyword evidence="2" id="KW-1185">Reference proteome</keyword>
<accession>A0ACC1NB10</accession>
<evidence type="ECO:0000313" key="2">
    <source>
        <dbReference type="Proteomes" id="UP001143856"/>
    </source>
</evidence>
<sequence length="307" mass="35066">MTMPSLASHSRRVNVGARGSSPDCGHAHSAGFAHEPRASRSNSRTAIHKPRYSDKHEQYLKDSWEELVETTPREDAGVSEVRTWVLKVFHRRCHPDPENSLSEFRWQGRDLHLQRRYLALRLRFRGEPYGYMIAHDIHDAVKESRKRARRQEKESKKRAKTQLFSETPPPIEFQDGTPNKGDTNVKHTQKGQVDYAVADREPGTTHLTIENQPLDHDSGTSEAKTKKKLAKILTMFPRTTAGVALPSAEDPFRDPTPDSKRTKVKAKKIEKKGKAKTNIESLNDAQDPFRDPEPMCMRLIDADDFRL</sequence>
<comment type="caution">
    <text evidence="1">The sequence shown here is derived from an EMBL/GenBank/DDBJ whole genome shotgun (WGS) entry which is preliminary data.</text>
</comment>
<name>A0ACC1NB10_9PEZI</name>
<evidence type="ECO:0000313" key="1">
    <source>
        <dbReference type="EMBL" id="KAJ2976492.1"/>
    </source>
</evidence>
<dbReference type="Proteomes" id="UP001143856">
    <property type="component" value="Unassembled WGS sequence"/>
</dbReference>
<reference evidence="1" key="1">
    <citation type="submission" date="2022-10" db="EMBL/GenBank/DDBJ databases">
        <title>Genome Sequence of Xylaria curta.</title>
        <authorList>
            <person name="Buettner E."/>
        </authorList>
    </citation>
    <scope>NUCLEOTIDE SEQUENCE</scope>
    <source>
        <strain evidence="1">Babe10</strain>
    </source>
</reference>